<dbReference type="PANTHER" id="PTHR11699">
    <property type="entry name" value="ALDEHYDE DEHYDROGENASE-RELATED"/>
    <property type="match status" value="1"/>
</dbReference>
<dbReference type="CDD" id="cd07106">
    <property type="entry name" value="ALDH_AldA-AAD23400"/>
    <property type="match status" value="1"/>
</dbReference>
<dbReference type="InterPro" id="IPR016162">
    <property type="entry name" value="Ald_DH_N"/>
</dbReference>
<comment type="similarity">
    <text evidence="1 6">Belongs to the aldehyde dehydrogenase family.</text>
</comment>
<keyword evidence="2 6" id="KW-0560">Oxidoreductase</keyword>
<name>A0ABR1KQ16_9PEZI</name>
<comment type="caution">
    <text evidence="8">The sequence shown here is derived from an EMBL/GenBank/DDBJ whole genome shotgun (WGS) entry which is preliminary data.</text>
</comment>
<evidence type="ECO:0000256" key="6">
    <source>
        <dbReference type="RuleBase" id="RU003345"/>
    </source>
</evidence>
<feature type="domain" description="Aldehyde dehydrogenase" evidence="7">
    <location>
        <begin position="33"/>
        <end position="480"/>
    </location>
</feature>
<evidence type="ECO:0000256" key="4">
    <source>
        <dbReference type="ARBA" id="ARBA00049194"/>
    </source>
</evidence>
<protein>
    <recommendedName>
        <fullName evidence="3">aldehyde dehydrogenase (NAD(+))</fullName>
        <ecNumber evidence="3">1.2.1.3</ecNumber>
    </recommendedName>
</protein>
<dbReference type="InterPro" id="IPR044086">
    <property type="entry name" value="LUC3-like"/>
</dbReference>
<evidence type="ECO:0000256" key="3">
    <source>
        <dbReference type="ARBA" id="ARBA00024226"/>
    </source>
</evidence>
<sequence length="485" mass="52689">MAPIALSGSDDTSSKLDFTTFSNVINGKLTSTEKTRRGINPATLEELYEVPVSTPADVDAAVDAAQTAFKSWKNSSHAERSKALQAFAEAILEHKTELAKLLTKEQGKPLPMALNEVEGAYVWLTSFSKVELHEEEISEDETKKTILRYTPLGVVVGIVPWNFPVSLSTVKIGSAVMTGNTVIIKPSPFTPYCNLKMIELAQNFFPPGVVQALSGDDSLGPWLTAHPGPAKISFTGSSATGKKVMESAAKTLKRVTLELGGKDPAIVCDDVDVAQVAPKIAELAFLNSGQICLAIKRIYVHEKIYDKFLSAAVEHTKKLRLGNGTEDGVFLGPVQNSMQYERVKGFFSDVEAKKMKVAVGGTNDRKDGYYITPTIIDNPEETSKIVTEEPFGPIVPFMKWTDEDDVIARANNTKMGLGASVWASDLDRAARIARQLEAGSVWVNTHLEIDPNVPFGGHKESGVGYEFSVGGLKAYCNVQSLFLKK</sequence>
<evidence type="ECO:0000313" key="8">
    <source>
        <dbReference type="EMBL" id="KAK7518485.1"/>
    </source>
</evidence>
<evidence type="ECO:0000256" key="2">
    <source>
        <dbReference type="ARBA" id="ARBA00023002"/>
    </source>
</evidence>
<proteinExistence type="inferred from homology"/>
<dbReference type="Pfam" id="PF00171">
    <property type="entry name" value="Aldedh"/>
    <property type="match status" value="1"/>
</dbReference>
<evidence type="ECO:0000256" key="5">
    <source>
        <dbReference type="PROSITE-ProRule" id="PRU10007"/>
    </source>
</evidence>
<dbReference type="Gene3D" id="3.40.309.10">
    <property type="entry name" value="Aldehyde Dehydrogenase, Chain A, domain 2"/>
    <property type="match status" value="1"/>
</dbReference>
<dbReference type="InterPro" id="IPR016163">
    <property type="entry name" value="Ald_DH_C"/>
</dbReference>
<dbReference type="SUPFAM" id="SSF53720">
    <property type="entry name" value="ALDH-like"/>
    <property type="match status" value="1"/>
</dbReference>
<dbReference type="EMBL" id="JBBPHU010000004">
    <property type="protein sequence ID" value="KAK7518485.1"/>
    <property type="molecule type" value="Genomic_DNA"/>
</dbReference>
<accession>A0ABR1KQ16</accession>
<evidence type="ECO:0000259" key="7">
    <source>
        <dbReference type="Pfam" id="PF00171"/>
    </source>
</evidence>
<dbReference type="InterPro" id="IPR016161">
    <property type="entry name" value="Ald_DH/histidinol_DH"/>
</dbReference>
<comment type="catalytic activity">
    <reaction evidence="4">
        <text>an aldehyde + NAD(+) + H2O = a carboxylate + NADH + 2 H(+)</text>
        <dbReference type="Rhea" id="RHEA:16185"/>
        <dbReference type="ChEBI" id="CHEBI:15377"/>
        <dbReference type="ChEBI" id="CHEBI:15378"/>
        <dbReference type="ChEBI" id="CHEBI:17478"/>
        <dbReference type="ChEBI" id="CHEBI:29067"/>
        <dbReference type="ChEBI" id="CHEBI:57540"/>
        <dbReference type="ChEBI" id="CHEBI:57945"/>
        <dbReference type="EC" id="1.2.1.3"/>
    </reaction>
</comment>
<dbReference type="InterPro" id="IPR015590">
    <property type="entry name" value="Aldehyde_DH_dom"/>
</dbReference>
<gene>
    <name evidence="8" type="ORF">IWZ03DRAFT_147032</name>
</gene>
<organism evidence="8 9">
    <name type="scientific">Phyllosticta citriasiana</name>
    <dbReference type="NCBI Taxonomy" id="595635"/>
    <lineage>
        <taxon>Eukaryota</taxon>
        <taxon>Fungi</taxon>
        <taxon>Dikarya</taxon>
        <taxon>Ascomycota</taxon>
        <taxon>Pezizomycotina</taxon>
        <taxon>Dothideomycetes</taxon>
        <taxon>Dothideomycetes incertae sedis</taxon>
        <taxon>Botryosphaeriales</taxon>
        <taxon>Phyllostictaceae</taxon>
        <taxon>Phyllosticta</taxon>
    </lineage>
</organism>
<dbReference type="Proteomes" id="UP001363622">
    <property type="component" value="Unassembled WGS sequence"/>
</dbReference>
<dbReference type="InterPro" id="IPR029510">
    <property type="entry name" value="Ald_DH_CS_GLU"/>
</dbReference>
<keyword evidence="9" id="KW-1185">Reference proteome</keyword>
<feature type="active site" evidence="5">
    <location>
        <position position="258"/>
    </location>
</feature>
<dbReference type="InterPro" id="IPR016160">
    <property type="entry name" value="Ald_DH_CS_CYS"/>
</dbReference>
<dbReference type="PROSITE" id="PS00687">
    <property type="entry name" value="ALDEHYDE_DEHYDR_GLU"/>
    <property type="match status" value="1"/>
</dbReference>
<dbReference type="EC" id="1.2.1.3" evidence="3"/>
<evidence type="ECO:0000256" key="1">
    <source>
        <dbReference type="ARBA" id="ARBA00009986"/>
    </source>
</evidence>
<dbReference type="Gene3D" id="3.40.605.10">
    <property type="entry name" value="Aldehyde Dehydrogenase, Chain A, domain 1"/>
    <property type="match status" value="1"/>
</dbReference>
<reference evidence="8 9" key="1">
    <citation type="submission" date="2024-04" db="EMBL/GenBank/DDBJ databases">
        <title>Phyllosticta paracitricarpa is synonymous to the EU quarantine fungus P. citricarpa based on phylogenomic analyses.</title>
        <authorList>
            <consortium name="Lawrence Berkeley National Laboratory"/>
            <person name="Van Ingen-Buijs V.A."/>
            <person name="Van Westerhoven A.C."/>
            <person name="Haridas S."/>
            <person name="Skiadas P."/>
            <person name="Martin F."/>
            <person name="Groenewald J.Z."/>
            <person name="Crous P.W."/>
            <person name="Seidl M.F."/>
        </authorList>
    </citation>
    <scope>NUCLEOTIDE SEQUENCE [LARGE SCALE GENOMIC DNA]</scope>
    <source>
        <strain evidence="8 9">CBS 123371</strain>
    </source>
</reference>
<dbReference type="PROSITE" id="PS00070">
    <property type="entry name" value="ALDEHYDE_DEHYDR_CYS"/>
    <property type="match status" value="1"/>
</dbReference>
<evidence type="ECO:0000313" key="9">
    <source>
        <dbReference type="Proteomes" id="UP001363622"/>
    </source>
</evidence>